<dbReference type="Gene3D" id="3.40.50.1820">
    <property type="entry name" value="alpha/beta hydrolase"/>
    <property type="match status" value="1"/>
</dbReference>
<evidence type="ECO:0000256" key="3">
    <source>
        <dbReference type="SAM" id="MobiDB-lite"/>
    </source>
</evidence>
<evidence type="ECO:0000256" key="2">
    <source>
        <dbReference type="ARBA" id="ARBA00022801"/>
    </source>
</evidence>
<accession>A0A7Z7HRU1</accession>
<evidence type="ECO:0000313" key="5">
    <source>
        <dbReference type="EMBL" id="SMB28137.1"/>
    </source>
</evidence>
<dbReference type="InterPro" id="IPR052558">
    <property type="entry name" value="Siderophore_Hydrolase_D"/>
</dbReference>
<keyword evidence="6" id="KW-1185">Reference proteome</keyword>
<feature type="chain" id="PRO_5031337018" evidence="4">
    <location>
        <begin position="27"/>
        <end position="319"/>
    </location>
</feature>
<dbReference type="PANTHER" id="PTHR40841:SF2">
    <property type="entry name" value="SIDEROPHORE-DEGRADING ESTERASE (EUROFUNG)"/>
    <property type="match status" value="1"/>
</dbReference>
<keyword evidence="4" id="KW-0732">Signal</keyword>
<dbReference type="PANTHER" id="PTHR40841">
    <property type="entry name" value="SIDEROPHORE TRIACETYLFUSARININE C ESTERASE"/>
    <property type="match status" value="1"/>
</dbReference>
<dbReference type="SUPFAM" id="SSF53474">
    <property type="entry name" value="alpha/beta-Hydrolases"/>
    <property type="match status" value="1"/>
</dbReference>
<evidence type="ECO:0000313" key="6">
    <source>
        <dbReference type="Proteomes" id="UP000242886"/>
    </source>
</evidence>
<evidence type="ECO:0000256" key="1">
    <source>
        <dbReference type="ARBA" id="ARBA00005622"/>
    </source>
</evidence>
<keyword evidence="2" id="KW-0378">Hydrolase</keyword>
<sequence length="319" mass="33742">MKPFPALYPLLCALALAAASISPAQAGAVAGAETGAWAPVLVPAARQFDLRAASGHAYRLFVSRPAFPVPANGFPVLYVLDGNAAFPVAAFLARSAASRSEVTGHVPPIVVGIGYPGDDDFDVPARRRDYTPGTPGTFDAADADGSGASEGEPSEGGAARFLDFIEGEVKPLIEAAHPVDRSRQAIFGHSFGGLFVLHALFTRPGSFSTFIASSPSIWWQNKALLGGLPALLQGDVRPRVQISVGALEDDPPKGRYTPEMRAMIASRSMLPPARELVAKLSETPGWANKVVYHELPGEDHGPVWLPALSRGLQFFLEQP</sequence>
<feature type="region of interest" description="Disordered" evidence="3">
    <location>
        <begin position="127"/>
        <end position="155"/>
    </location>
</feature>
<dbReference type="InterPro" id="IPR000801">
    <property type="entry name" value="Esterase-like"/>
</dbReference>
<proteinExistence type="inferred from homology"/>
<dbReference type="RefSeq" id="WP_154717055.1">
    <property type="nucleotide sequence ID" value="NZ_LT837803.1"/>
</dbReference>
<dbReference type="GO" id="GO:0016788">
    <property type="term" value="F:hydrolase activity, acting on ester bonds"/>
    <property type="evidence" value="ECO:0007669"/>
    <property type="project" value="TreeGrafter"/>
</dbReference>
<feature type="signal peptide" evidence="4">
    <location>
        <begin position="1"/>
        <end position="26"/>
    </location>
</feature>
<dbReference type="Proteomes" id="UP000242886">
    <property type="component" value="Chromosome SDENCHOL"/>
</dbReference>
<dbReference type="Pfam" id="PF00756">
    <property type="entry name" value="Esterase"/>
    <property type="match status" value="1"/>
</dbReference>
<dbReference type="EMBL" id="LT837803">
    <property type="protein sequence ID" value="SMB28137.1"/>
    <property type="molecule type" value="Genomic_DNA"/>
</dbReference>
<reference evidence="5" key="1">
    <citation type="submission" date="2017-03" db="EMBL/GenBank/DDBJ databases">
        <authorList>
            <consortium name="AG Boll"/>
        </authorList>
    </citation>
    <scope>NUCLEOTIDE SEQUENCE [LARGE SCALE GENOMIC DNA]</scope>
    <source>
        <strain evidence="5">Chol</strain>
    </source>
</reference>
<organism evidence="5 6">
    <name type="scientific">Sterolibacterium denitrificans</name>
    <dbReference type="NCBI Taxonomy" id="157592"/>
    <lineage>
        <taxon>Bacteria</taxon>
        <taxon>Pseudomonadati</taxon>
        <taxon>Pseudomonadota</taxon>
        <taxon>Betaproteobacteria</taxon>
        <taxon>Nitrosomonadales</taxon>
        <taxon>Sterolibacteriaceae</taxon>
        <taxon>Sterolibacterium</taxon>
    </lineage>
</organism>
<comment type="similarity">
    <text evidence="1">Belongs to the esterase D family.</text>
</comment>
<name>A0A7Z7HRU1_9PROT</name>
<evidence type="ECO:0000256" key="4">
    <source>
        <dbReference type="SAM" id="SignalP"/>
    </source>
</evidence>
<dbReference type="AlphaFoldDB" id="A0A7Z7HRU1"/>
<feature type="compositionally biased region" description="Low complexity" evidence="3">
    <location>
        <begin position="139"/>
        <end position="155"/>
    </location>
</feature>
<protein>
    <submittedName>
        <fullName evidence="5">Esterase</fullName>
    </submittedName>
</protein>
<dbReference type="InterPro" id="IPR029058">
    <property type="entry name" value="AB_hydrolase_fold"/>
</dbReference>
<gene>
    <name evidence="5" type="ORF">SDENCHOL_20571</name>
</gene>